<feature type="transmembrane region" description="Helical" evidence="1">
    <location>
        <begin position="21"/>
        <end position="48"/>
    </location>
</feature>
<dbReference type="RefSeq" id="WP_334315498.1">
    <property type="nucleotide sequence ID" value="NZ_CP065938.1"/>
</dbReference>
<dbReference type="InterPro" id="IPR006837">
    <property type="entry name" value="Divergent_DAC"/>
</dbReference>
<proteinExistence type="predicted"/>
<organism evidence="2 3">
    <name type="scientific">Taurinivorans muris</name>
    <dbReference type="NCBI Taxonomy" id="2787751"/>
    <lineage>
        <taxon>Bacteria</taxon>
        <taxon>Pseudomonadati</taxon>
        <taxon>Thermodesulfobacteriota</taxon>
        <taxon>Desulfovibrionia</taxon>
        <taxon>Desulfovibrionales</taxon>
        <taxon>Desulfovibrionaceae</taxon>
        <taxon>Taurinivorans</taxon>
    </lineage>
</organism>
<evidence type="ECO:0000313" key="3">
    <source>
        <dbReference type="Proteomes" id="UP001058120"/>
    </source>
</evidence>
<dbReference type="PANTHER" id="PTHR30105">
    <property type="entry name" value="UNCHARACTERIZED YIBQ-RELATED"/>
    <property type="match status" value="1"/>
</dbReference>
<dbReference type="EMBL" id="CP065938">
    <property type="protein sequence ID" value="UWX05905.1"/>
    <property type="molecule type" value="Genomic_DNA"/>
</dbReference>
<dbReference type="InterPro" id="IPR011330">
    <property type="entry name" value="Glyco_hydro/deAcase_b/a-brl"/>
</dbReference>
<keyword evidence="1" id="KW-0472">Membrane</keyword>
<accession>A0ABY5Y1H0</accession>
<keyword evidence="1" id="KW-1133">Transmembrane helix</keyword>
<dbReference type="Proteomes" id="UP001058120">
    <property type="component" value="Chromosome"/>
</dbReference>
<keyword evidence="1" id="KW-0812">Transmembrane</keyword>
<dbReference type="Gene3D" id="3.20.20.370">
    <property type="entry name" value="Glycoside hydrolase/deacetylase"/>
    <property type="match status" value="1"/>
</dbReference>
<reference evidence="2" key="1">
    <citation type="submission" date="2020-12" db="EMBL/GenBank/DDBJ databases">
        <title>Taurinivorans muris gen. nov., sp. nov., fundamental and realized metabolic niche of a ubiquitous sulfidogenic bacterium in the murine intestine.</title>
        <authorList>
            <person name="Ye H."/>
            <person name="Hanson B.T."/>
            <person name="Loy A."/>
        </authorList>
    </citation>
    <scope>NUCLEOTIDE SEQUENCE</scope>
    <source>
        <strain evidence="2">LT0009</strain>
    </source>
</reference>
<dbReference type="Pfam" id="PF04748">
    <property type="entry name" value="Polysacc_deac_2"/>
    <property type="match status" value="1"/>
</dbReference>
<dbReference type="PANTHER" id="PTHR30105:SF2">
    <property type="entry name" value="DIVERGENT POLYSACCHARIDE DEACETYLASE SUPERFAMILY"/>
    <property type="match status" value="1"/>
</dbReference>
<protein>
    <submittedName>
        <fullName evidence="2">Divergent polysaccharide deacetylase family protein</fullName>
    </submittedName>
</protein>
<evidence type="ECO:0000256" key="1">
    <source>
        <dbReference type="SAM" id="Phobius"/>
    </source>
</evidence>
<gene>
    <name evidence="2" type="ORF">JBF11_00825</name>
</gene>
<sequence>MKRHVLAALNKNKPIFAGMKRIFAGFLFFVLCMAVYLGISALLSHFLYTTNSGVFHEEYRETKTENGQNLLAHKSSYNAADINFSAYIADRDPYWELEKSICRNYRYDKELLAHIGKIHEAVDGFLKKEIPAQSLIYADKGIHFTQKNEAYPFIVYQLVHEETPEYMYYIDDENIAFFGKLKDFLKNQNLSCSVTFEKSFYYIQYQGKITHVIRLKELQERISVFSLLSGSRSFITLILDDAGENLSLAKECMDLPFPVIFSIWPKSTYAVSIAVLAHEKGLPVYLHQPMEALPRGGMKVDIGKQGLYTDMSFEEIRDILYENIVSLPYAQGLNNHMGSKFTLNETAIIKFYKAVQEIKPYFSVLDSLTVPQSKLYRIGKENEFLVAKRDFFIDNDMNTANILQELNRAYELSKRNKRIVIIGHVRRSTVEALKKWQAYKDQNIVFSLPSTF</sequence>
<dbReference type="CDD" id="cd10936">
    <property type="entry name" value="CE4_DAC2"/>
    <property type="match status" value="1"/>
</dbReference>
<evidence type="ECO:0000313" key="2">
    <source>
        <dbReference type="EMBL" id="UWX05905.1"/>
    </source>
</evidence>
<name>A0ABY5Y1H0_9BACT</name>
<dbReference type="SUPFAM" id="SSF88713">
    <property type="entry name" value="Glycoside hydrolase/deacetylase"/>
    <property type="match status" value="1"/>
</dbReference>
<keyword evidence="3" id="KW-1185">Reference proteome</keyword>